<dbReference type="Proteomes" id="UP001163046">
    <property type="component" value="Unassembled WGS sequence"/>
</dbReference>
<evidence type="ECO:0000256" key="1">
    <source>
        <dbReference type="ARBA" id="ARBA00004146"/>
    </source>
</evidence>
<dbReference type="PANTHER" id="PTHR31937:SF2">
    <property type="entry name" value="TRANSMEMBRANE PROTEIN 163"/>
    <property type="match status" value="1"/>
</dbReference>
<sequence length="252" mass="27683">MDKDKNGDKLELQTLLSGDGDEDEDKQNIARKKEKEPTAFGEDEPFMRWRKAALYISCVSIVFTTAFGGTFFVFSQIAGSPAAFGFALAAVLDSFSSMVVLWRFSTRESQGSNSLERETRACIAIAVCFILSAFAIAAKAVYTLVKDRIPTKEFLMEMLSIGSCLFLIFLTSFKCLIADKVHSRAMRTDAINSLAGAFMTLGMIASDVVCDNNPNICYLDSVTAILIAIALFSYGVMTIIELTACEDKKPRD</sequence>
<feature type="compositionally biased region" description="Basic and acidic residues" evidence="11">
    <location>
        <begin position="26"/>
        <end position="37"/>
    </location>
</feature>
<reference evidence="13" key="1">
    <citation type="submission" date="2023-01" db="EMBL/GenBank/DDBJ databases">
        <title>Genome assembly of the deep-sea coral Lophelia pertusa.</title>
        <authorList>
            <person name="Herrera S."/>
            <person name="Cordes E."/>
        </authorList>
    </citation>
    <scope>NUCLEOTIDE SEQUENCE</scope>
    <source>
        <strain evidence="13">USNM1676648</strain>
        <tissue evidence="13">Polyp</tissue>
    </source>
</reference>
<accession>A0A9W9ZWZ3</accession>
<proteinExistence type="inferred from homology"/>
<dbReference type="EMBL" id="MU825443">
    <property type="protein sequence ID" value="KAJ7389045.1"/>
    <property type="molecule type" value="Genomic_DNA"/>
</dbReference>
<feature type="transmembrane region" description="Helical" evidence="12">
    <location>
        <begin position="190"/>
        <end position="209"/>
    </location>
</feature>
<keyword evidence="6" id="KW-0862">Zinc</keyword>
<gene>
    <name evidence="13" type="ORF">OS493_034180</name>
</gene>
<evidence type="ECO:0000256" key="5">
    <source>
        <dbReference type="ARBA" id="ARBA00022753"/>
    </source>
</evidence>
<feature type="transmembrane region" description="Helical" evidence="12">
    <location>
        <begin position="154"/>
        <end position="178"/>
    </location>
</feature>
<keyword evidence="5" id="KW-0967">Endosome</keyword>
<dbReference type="GO" id="GO:0030672">
    <property type="term" value="C:synaptic vesicle membrane"/>
    <property type="evidence" value="ECO:0007669"/>
    <property type="project" value="UniProtKB-SubCell"/>
</dbReference>
<keyword evidence="8" id="KW-0770">Synapse</keyword>
<organism evidence="13 14">
    <name type="scientific">Desmophyllum pertusum</name>
    <dbReference type="NCBI Taxonomy" id="174260"/>
    <lineage>
        <taxon>Eukaryota</taxon>
        <taxon>Metazoa</taxon>
        <taxon>Cnidaria</taxon>
        <taxon>Anthozoa</taxon>
        <taxon>Hexacorallia</taxon>
        <taxon>Scleractinia</taxon>
        <taxon>Caryophylliina</taxon>
        <taxon>Caryophylliidae</taxon>
        <taxon>Desmophyllum</taxon>
    </lineage>
</organism>
<dbReference type="GO" id="GO:0031901">
    <property type="term" value="C:early endosome membrane"/>
    <property type="evidence" value="ECO:0007669"/>
    <property type="project" value="UniProtKB-SubCell"/>
</dbReference>
<evidence type="ECO:0000256" key="11">
    <source>
        <dbReference type="SAM" id="MobiDB-lite"/>
    </source>
</evidence>
<evidence type="ECO:0000256" key="6">
    <source>
        <dbReference type="ARBA" id="ARBA00022833"/>
    </source>
</evidence>
<dbReference type="Gene3D" id="1.20.1510.10">
    <property type="entry name" value="Cation efflux protein transmembrane domain"/>
    <property type="match status" value="1"/>
</dbReference>
<evidence type="ECO:0000256" key="8">
    <source>
        <dbReference type="ARBA" id="ARBA00023018"/>
    </source>
</evidence>
<comment type="similarity">
    <text evidence="3">Belongs to the TMEM163 family.</text>
</comment>
<dbReference type="PANTHER" id="PTHR31937">
    <property type="entry name" value="TRANSMEMBRANE PROTEIN 163"/>
    <property type="match status" value="1"/>
</dbReference>
<feature type="compositionally biased region" description="Basic and acidic residues" evidence="11">
    <location>
        <begin position="1"/>
        <end position="11"/>
    </location>
</feature>
<evidence type="ECO:0000256" key="12">
    <source>
        <dbReference type="SAM" id="Phobius"/>
    </source>
</evidence>
<keyword evidence="10" id="KW-0968">Cytoplasmic vesicle</keyword>
<keyword evidence="9 12" id="KW-0472">Membrane</keyword>
<evidence type="ECO:0000256" key="2">
    <source>
        <dbReference type="ARBA" id="ARBA00004644"/>
    </source>
</evidence>
<evidence type="ECO:0000256" key="4">
    <source>
        <dbReference type="ARBA" id="ARBA00022692"/>
    </source>
</evidence>
<evidence type="ECO:0008006" key="15">
    <source>
        <dbReference type="Google" id="ProtNLM"/>
    </source>
</evidence>
<feature type="transmembrane region" description="Helical" evidence="12">
    <location>
        <begin position="221"/>
        <end position="244"/>
    </location>
</feature>
<dbReference type="InterPro" id="IPR026765">
    <property type="entry name" value="Tmem163"/>
</dbReference>
<keyword evidence="4 12" id="KW-0812">Transmembrane</keyword>
<feature type="transmembrane region" description="Helical" evidence="12">
    <location>
        <begin position="52"/>
        <end position="77"/>
    </location>
</feature>
<dbReference type="AlphaFoldDB" id="A0A9W9ZWZ3"/>
<protein>
    <recommendedName>
        <fullName evidence="15">Transmembrane protein 163</fullName>
    </recommendedName>
</protein>
<comment type="subcellular location">
    <subcellularLocation>
        <location evidence="2">Cytoplasmic vesicle</location>
        <location evidence="2">Secretory vesicle</location>
        <location evidence="2">Synaptic vesicle membrane</location>
        <topology evidence="2">Multi-pass membrane protein</topology>
    </subcellularLocation>
    <subcellularLocation>
        <location evidence="1">Early endosome membrane</location>
    </subcellularLocation>
</comment>
<evidence type="ECO:0000256" key="3">
    <source>
        <dbReference type="ARBA" id="ARBA00008731"/>
    </source>
</evidence>
<dbReference type="OrthoDB" id="5980560at2759"/>
<evidence type="ECO:0000256" key="7">
    <source>
        <dbReference type="ARBA" id="ARBA00022989"/>
    </source>
</evidence>
<dbReference type="SUPFAM" id="SSF161111">
    <property type="entry name" value="Cation efflux protein transmembrane domain-like"/>
    <property type="match status" value="1"/>
</dbReference>
<comment type="caution">
    <text evidence="13">The sequence shown here is derived from an EMBL/GenBank/DDBJ whole genome shotgun (WGS) entry which is preliminary data.</text>
</comment>
<feature type="region of interest" description="Disordered" evidence="11">
    <location>
        <begin position="1"/>
        <end position="38"/>
    </location>
</feature>
<name>A0A9W9ZWZ3_9CNID</name>
<evidence type="ECO:0000256" key="10">
    <source>
        <dbReference type="ARBA" id="ARBA00023329"/>
    </source>
</evidence>
<keyword evidence="14" id="KW-1185">Reference proteome</keyword>
<dbReference type="InterPro" id="IPR027469">
    <property type="entry name" value="Cation_efflux_TMD_sf"/>
</dbReference>
<feature type="transmembrane region" description="Helical" evidence="12">
    <location>
        <begin position="83"/>
        <end position="102"/>
    </location>
</feature>
<evidence type="ECO:0000313" key="14">
    <source>
        <dbReference type="Proteomes" id="UP001163046"/>
    </source>
</evidence>
<evidence type="ECO:0000256" key="9">
    <source>
        <dbReference type="ARBA" id="ARBA00023136"/>
    </source>
</evidence>
<feature type="transmembrane region" description="Helical" evidence="12">
    <location>
        <begin position="122"/>
        <end position="142"/>
    </location>
</feature>
<keyword evidence="7 12" id="KW-1133">Transmembrane helix</keyword>
<evidence type="ECO:0000313" key="13">
    <source>
        <dbReference type="EMBL" id="KAJ7389045.1"/>
    </source>
</evidence>